<dbReference type="EMBL" id="BMAW01084112">
    <property type="protein sequence ID" value="GFU36925.1"/>
    <property type="molecule type" value="Genomic_DNA"/>
</dbReference>
<keyword evidence="2" id="KW-1185">Reference proteome</keyword>
<name>A0A8X6URW6_NEPPI</name>
<evidence type="ECO:0000313" key="1">
    <source>
        <dbReference type="EMBL" id="GFU36925.1"/>
    </source>
</evidence>
<protein>
    <submittedName>
        <fullName evidence="1">Uncharacterized protein</fullName>
    </submittedName>
</protein>
<gene>
    <name evidence="1" type="ORF">NPIL_642981</name>
</gene>
<reference evidence="1" key="1">
    <citation type="submission" date="2020-08" db="EMBL/GenBank/DDBJ databases">
        <title>Multicomponent nature underlies the extraordinary mechanical properties of spider dragline silk.</title>
        <authorList>
            <person name="Kono N."/>
            <person name="Nakamura H."/>
            <person name="Mori M."/>
            <person name="Yoshida Y."/>
            <person name="Ohtoshi R."/>
            <person name="Malay A.D."/>
            <person name="Moran D.A.P."/>
            <person name="Tomita M."/>
            <person name="Numata K."/>
            <person name="Arakawa K."/>
        </authorList>
    </citation>
    <scope>NUCLEOTIDE SEQUENCE</scope>
</reference>
<dbReference type="Proteomes" id="UP000887013">
    <property type="component" value="Unassembled WGS sequence"/>
</dbReference>
<dbReference type="AlphaFoldDB" id="A0A8X6URW6"/>
<proteinExistence type="predicted"/>
<comment type="caution">
    <text evidence="1">The sequence shown here is derived from an EMBL/GenBank/DDBJ whole genome shotgun (WGS) entry which is preliminary data.</text>
</comment>
<sequence>MVDAKLHYDVILWKASIVLSERYFGGGKKRNLYLKSLLDGYYPIRRCFVAVEVDDADSSWQLLSEELRHIREEEENVIDVDDGKVVSHHE</sequence>
<organism evidence="1 2">
    <name type="scientific">Nephila pilipes</name>
    <name type="common">Giant wood spider</name>
    <name type="synonym">Nephila maculata</name>
    <dbReference type="NCBI Taxonomy" id="299642"/>
    <lineage>
        <taxon>Eukaryota</taxon>
        <taxon>Metazoa</taxon>
        <taxon>Ecdysozoa</taxon>
        <taxon>Arthropoda</taxon>
        <taxon>Chelicerata</taxon>
        <taxon>Arachnida</taxon>
        <taxon>Araneae</taxon>
        <taxon>Araneomorphae</taxon>
        <taxon>Entelegynae</taxon>
        <taxon>Araneoidea</taxon>
        <taxon>Nephilidae</taxon>
        <taxon>Nephila</taxon>
    </lineage>
</organism>
<evidence type="ECO:0000313" key="2">
    <source>
        <dbReference type="Proteomes" id="UP000887013"/>
    </source>
</evidence>
<accession>A0A8X6URW6</accession>